<dbReference type="EMBL" id="LT558131">
    <property type="protein sequence ID" value="SAM84810.1"/>
    <property type="molecule type" value="Genomic_DNA"/>
</dbReference>
<protein>
    <submittedName>
        <fullName evidence="1">Uncharacterized protein</fullName>
    </submittedName>
</protein>
<dbReference type="Proteomes" id="UP000179920">
    <property type="component" value="Chromosome XV"/>
</dbReference>
<reference evidence="2" key="1">
    <citation type="submission" date="2016-04" db="EMBL/GenBank/DDBJ databases">
        <authorList>
            <person name="Guldener U."/>
            <person name="Guldener U."/>
        </authorList>
    </citation>
    <scope>NUCLEOTIDE SEQUENCE [LARGE SCALE GENOMIC DNA]</scope>
    <source>
        <strain evidence="2">UB2112</strain>
    </source>
</reference>
<name>A0A1K0HCS4_9BASI</name>
<sequence>MTLSDARWQGYYQPSLQEGDLMVSMPSHSGDMLLAMPHRSEPTSAPLLLPGQPYNAPHRSECSSAPSKLPGQHSIKPTWSVAPQATSLRSETLFKPSSLPGWLTIAPSSPGQHTTAPLFCPPMDTFPAGIIDLSPDLVSNCLLSLIIGLIPPSPRLNTLCELPIFNATNIPATNGTLQLRLWSAFLDLYPDQAFASCQRSRA</sequence>
<evidence type="ECO:0000313" key="1">
    <source>
        <dbReference type="EMBL" id="SAM84810.1"/>
    </source>
</evidence>
<gene>
    <name evidence="1" type="ORF">UBRO_20851</name>
</gene>
<dbReference type="AlphaFoldDB" id="A0A1K0HCS4"/>
<evidence type="ECO:0000313" key="2">
    <source>
        <dbReference type="Proteomes" id="UP000179920"/>
    </source>
</evidence>
<proteinExistence type="predicted"/>
<accession>A0A1K0HCS4</accession>
<organism evidence="1 2">
    <name type="scientific">Ustilago bromivora</name>
    <dbReference type="NCBI Taxonomy" id="307758"/>
    <lineage>
        <taxon>Eukaryota</taxon>
        <taxon>Fungi</taxon>
        <taxon>Dikarya</taxon>
        <taxon>Basidiomycota</taxon>
        <taxon>Ustilaginomycotina</taxon>
        <taxon>Ustilaginomycetes</taxon>
        <taxon>Ustilaginales</taxon>
        <taxon>Ustilaginaceae</taxon>
        <taxon>Ustilago</taxon>
    </lineage>
</organism>